<dbReference type="InterPro" id="IPR023471">
    <property type="entry name" value="CtaG/Cox11_dom_sf"/>
</dbReference>
<reference evidence="12" key="1">
    <citation type="journal article" date="2017" name="Proc. Natl. Acad. Sci. U.S.A.">
        <title>Simulation of Deepwater Horizon oil plume reveals substrate specialization within a complex community of hydrocarbon degraders.</title>
        <authorList>
            <person name="Hu P."/>
            <person name="Dubinsky E.A."/>
            <person name="Probst A.J."/>
            <person name="Wang J."/>
            <person name="Sieber C.M.K."/>
            <person name="Tom L.M."/>
            <person name="Gardinali P."/>
            <person name="Banfield J.F."/>
            <person name="Atlas R.M."/>
            <person name="Andersen G.L."/>
        </authorList>
    </citation>
    <scope>NUCLEOTIDE SEQUENCE [LARGE SCALE GENOMIC DNA]</scope>
</reference>
<comment type="caution">
    <text evidence="11">The sequence shown here is derived from an EMBL/GenBank/DDBJ whole genome shotgun (WGS) entry which is preliminary data.</text>
</comment>
<evidence type="ECO:0000256" key="2">
    <source>
        <dbReference type="ARBA" id="ARBA00004382"/>
    </source>
</evidence>
<evidence type="ECO:0000256" key="6">
    <source>
        <dbReference type="ARBA" id="ARBA00022968"/>
    </source>
</evidence>
<gene>
    <name evidence="11" type="ORF">A9R00_07910</name>
</gene>
<dbReference type="EMBL" id="MABE01000445">
    <property type="protein sequence ID" value="OUS40068.1"/>
    <property type="molecule type" value="Genomic_DNA"/>
</dbReference>
<keyword evidence="6" id="KW-0735">Signal-anchor</keyword>
<evidence type="ECO:0000256" key="7">
    <source>
        <dbReference type="ARBA" id="ARBA00022989"/>
    </source>
</evidence>
<dbReference type="PANTHER" id="PTHR21320">
    <property type="entry name" value="CYTOCHROME C OXIDASE ASSEMBLY PROTEIN COX11-RELATED"/>
    <property type="match status" value="1"/>
</dbReference>
<keyword evidence="8" id="KW-0186">Copper</keyword>
<dbReference type="Pfam" id="PF04442">
    <property type="entry name" value="CtaG_Cox11"/>
    <property type="match status" value="1"/>
</dbReference>
<evidence type="ECO:0000256" key="5">
    <source>
        <dbReference type="ARBA" id="ARBA00022692"/>
    </source>
</evidence>
<evidence type="ECO:0000313" key="11">
    <source>
        <dbReference type="EMBL" id="OUS40068.1"/>
    </source>
</evidence>
<proteinExistence type="inferred from homology"/>
<protein>
    <recommendedName>
        <fullName evidence="4">Cytochrome c oxidase assembly protein CtaG</fullName>
    </recommendedName>
</protein>
<evidence type="ECO:0000256" key="10">
    <source>
        <dbReference type="SAM" id="Phobius"/>
    </source>
</evidence>
<dbReference type="SUPFAM" id="SSF110111">
    <property type="entry name" value="Ctag/Cox11"/>
    <property type="match status" value="1"/>
</dbReference>
<accession>A0A1Y5HRX6</accession>
<dbReference type="PANTHER" id="PTHR21320:SF3">
    <property type="entry name" value="CYTOCHROME C OXIDASE ASSEMBLY PROTEIN COX11, MITOCHONDRIAL-RELATED"/>
    <property type="match status" value="1"/>
</dbReference>
<comment type="similarity">
    <text evidence="3">Belongs to the COX11/CtaG family.</text>
</comment>
<dbReference type="Proteomes" id="UP000227088">
    <property type="component" value="Unassembled WGS sequence"/>
</dbReference>
<comment type="subcellular location">
    <subcellularLocation>
        <location evidence="2">Cell inner membrane</location>
        <topology evidence="2">Single-pass type II membrane protein</topology>
        <orientation evidence="2">Periplasmic side</orientation>
    </subcellularLocation>
</comment>
<evidence type="ECO:0000313" key="12">
    <source>
        <dbReference type="Proteomes" id="UP000227088"/>
    </source>
</evidence>
<evidence type="ECO:0000256" key="4">
    <source>
        <dbReference type="ARBA" id="ARBA00015384"/>
    </source>
</evidence>
<evidence type="ECO:0000256" key="3">
    <source>
        <dbReference type="ARBA" id="ARBA00009620"/>
    </source>
</evidence>
<keyword evidence="5 10" id="KW-0812">Transmembrane</keyword>
<keyword evidence="9 10" id="KW-0472">Membrane</keyword>
<sequence>MSEANNQPIKNGIETRLLIKLVAFPCLMFGFGFLLIPLYDVFCDITGLNGKFDLSSSQQLSAQQIAAQQNILSDNNTAVNALSQQVTLQFTTASDQPNVWQFKPAKNQLTVTTGQQYQTVFHLSNPTGQAMEFTSIPSISPGLASEYLIKTECFCFQKQILQPGEEVEMPLVFQLRNDIPKEFTKLTLAYRIYAQPLTEPLK</sequence>
<dbReference type="AlphaFoldDB" id="A0A1Y5HRX6"/>
<evidence type="ECO:0000256" key="9">
    <source>
        <dbReference type="ARBA" id="ARBA00023136"/>
    </source>
</evidence>
<name>A0A1Y5HRX6_OLEAN</name>
<comment type="function">
    <text evidence="1">Exerts its effect at some terminal stage of cytochrome c oxidase synthesis, probably by being involved in the insertion of the copper B into subunit I.</text>
</comment>
<organism evidence="11 12">
    <name type="scientific">Oleispira antarctica</name>
    <dbReference type="NCBI Taxonomy" id="188908"/>
    <lineage>
        <taxon>Bacteria</taxon>
        <taxon>Pseudomonadati</taxon>
        <taxon>Pseudomonadota</taxon>
        <taxon>Gammaproteobacteria</taxon>
        <taxon>Oceanospirillales</taxon>
        <taxon>Oceanospirillaceae</taxon>
        <taxon>Oleispira</taxon>
    </lineage>
</organism>
<feature type="transmembrane region" description="Helical" evidence="10">
    <location>
        <begin position="21"/>
        <end position="39"/>
    </location>
</feature>
<keyword evidence="7 10" id="KW-1133">Transmembrane helix</keyword>
<dbReference type="GO" id="GO:0005886">
    <property type="term" value="C:plasma membrane"/>
    <property type="evidence" value="ECO:0007669"/>
    <property type="project" value="UniProtKB-SubCell"/>
</dbReference>
<dbReference type="NCBIfam" id="NF003465">
    <property type="entry name" value="PRK05089.1"/>
    <property type="match status" value="1"/>
</dbReference>
<dbReference type="InterPro" id="IPR007533">
    <property type="entry name" value="Cyt_c_oxidase_assmbl_CtaG"/>
</dbReference>
<dbReference type="GO" id="GO:0005507">
    <property type="term" value="F:copper ion binding"/>
    <property type="evidence" value="ECO:0007669"/>
    <property type="project" value="InterPro"/>
</dbReference>
<dbReference type="Gene3D" id="2.60.370.10">
    <property type="entry name" value="Ctag/Cox11"/>
    <property type="match status" value="1"/>
</dbReference>
<evidence type="ECO:0000256" key="8">
    <source>
        <dbReference type="ARBA" id="ARBA00023008"/>
    </source>
</evidence>
<evidence type="ECO:0000256" key="1">
    <source>
        <dbReference type="ARBA" id="ARBA00004007"/>
    </source>
</evidence>